<proteinExistence type="predicted"/>
<dbReference type="Gene3D" id="2.30.30.40">
    <property type="entry name" value="SH3 Domains"/>
    <property type="match status" value="1"/>
</dbReference>
<dbReference type="InterPro" id="IPR003646">
    <property type="entry name" value="SH3-like_bac-type"/>
</dbReference>
<organism evidence="2 3">
    <name type="scientific">Candidatus Lachnoclostridium stercoravium</name>
    <dbReference type="NCBI Taxonomy" id="2838633"/>
    <lineage>
        <taxon>Bacteria</taxon>
        <taxon>Bacillati</taxon>
        <taxon>Bacillota</taxon>
        <taxon>Clostridia</taxon>
        <taxon>Lachnospirales</taxon>
        <taxon>Lachnospiraceae</taxon>
    </lineage>
</organism>
<dbReference type="AlphaFoldDB" id="A0A9D2KQB0"/>
<reference evidence="2" key="2">
    <citation type="submission" date="2021-04" db="EMBL/GenBank/DDBJ databases">
        <authorList>
            <person name="Gilroy R."/>
        </authorList>
    </citation>
    <scope>NUCLEOTIDE SEQUENCE</scope>
    <source>
        <strain evidence="2">CHK178-16964</strain>
    </source>
</reference>
<evidence type="ECO:0000259" key="1">
    <source>
        <dbReference type="PROSITE" id="PS51781"/>
    </source>
</evidence>
<dbReference type="Proteomes" id="UP000823900">
    <property type="component" value="Unassembled WGS sequence"/>
</dbReference>
<protein>
    <submittedName>
        <fullName evidence="2">SH3 domain-containing protein</fullName>
    </submittedName>
</protein>
<dbReference type="EMBL" id="DWZA01000101">
    <property type="protein sequence ID" value="HJA72280.1"/>
    <property type="molecule type" value="Genomic_DNA"/>
</dbReference>
<accession>A0A9D2KQB0</accession>
<evidence type="ECO:0000313" key="3">
    <source>
        <dbReference type="Proteomes" id="UP000823900"/>
    </source>
</evidence>
<reference evidence="2" key="1">
    <citation type="journal article" date="2021" name="PeerJ">
        <title>Extensive microbial diversity within the chicken gut microbiome revealed by metagenomics and culture.</title>
        <authorList>
            <person name="Gilroy R."/>
            <person name="Ravi A."/>
            <person name="Getino M."/>
            <person name="Pursley I."/>
            <person name="Horton D.L."/>
            <person name="Alikhan N.F."/>
            <person name="Baker D."/>
            <person name="Gharbi K."/>
            <person name="Hall N."/>
            <person name="Watson M."/>
            <person name="Adriaenssens E.M."/>
            <person name="Foster-Nyarko E."/>
            <person name="Jarju S."/>
            <person name="Secka A."/>
            <person name="Antonio M."/>
            <person name="Oren A."/>
            <person name="Chaudhuri R.R."/>
            <person name="La Ragione R."/>
            <person name="Hildebrand F."/>
            <person name="Pallen M.J."/>
        </authorList>
    </citation>
    <scope>NUCLEOTIDE SEQUENCE</scope>
    <source>
        <strain evidence="2">CHK178-16964</strain>
    </source>
</reference>
<gene>
    <name evidence="2" type="ORF">IAA07_12030</name>
</gene>
<evidence type="ECO:0000313" key="2">
    <source>
        <dbReference type="EMBL" id="HJA72280.1"/>
    </source>
</evidence>
<sequence length="151" mass="16428">MAGQQYYIFYEGTLDDIFENDWITAYALALGSTTFENTEGGETWTIPMAGSYVEKWDETGSVQAAAEPVMPVPETESQAASGGDAGMYQTMYVVNCNESITLRTEPSTKAAEICQIPLGAVVSYIEPAENGFYKVVYLGQTGYALASYLSF</sequence>
<comment type="caution">
    <text evidence="2">The sequence shown here is derived from an EMBL/GenBank/DDBJ whole genome shotgun (WGS) entry which is preliminary data.</text>
</comment>
<dbReference type="PROSITE" id="PS51781">
    <property type="entry name" value="SH3B"/>
    <property type="match status" value="1"/>
</dbReference>
<dbReference type="Pfam" id="PF08239">
    <property type="entry name" value="SH3_3"/>
    <property type="match status" value="1"/>
</dbReference>
<feature type="domain" description="SH3b" evidence="1">
    <location>
        <begin position="89"/>
        <end position="151"/>
    </location>
</feature>
<name>A0A9D2KQB0_9FIRM</name>